<evidence type="ECO:0000313" key="3">
    <source>
        <dbReference type="Proteomes" id="UP000663880"/>
    </source>
</evidence>
<gene>
    <name evidence="2" type="ORF">PMACD_LOCUS7682</name>
</gene>
<proteinExistence type="predicted"/>
<dbReference type="AlphaFoldDB" id="A0A821SP00"/>
<dbReference type="Proteomes" id="UP000663880">
    <property type="component" value="Unassembled WGS sequence"/>
</dbReference>
<organism evidence="2 3">
    <name type="scientific">Pieris macdunnoughi</name>
    <dbReference type="NCBI Taxonomy" id="345717"/>
    <lineage>
        <taxon>Eukaryota</taxon>
        <taxon>Metazoa</taxon>
        <taxon>Ecdysozoa</taxon>
        <taxon>Arthropoda</taxon>
        <taxon>Hexapoda</taxon>
        <taxon>Insecta</taxon>
        <taxon>Pterygota</taxon>
        <taxon>Neoptera</taxon>
        <taxon>Endopterygota</taxon>
        <taxon>Lepidoptera</taxon>
        <taxon>Glossata</taxon>
        <taxon>Ditrysia</taxon>
        <taxon>Papilionoidea</taxon>
        <taxon>Pieridae</taxon>
        <taxon>Pierinae</taxon>
        <taxon>Pieris</taxon>
    </lineage>
</organism>
<keyword evidence="3" id="KW-1185">Reference proteome</keyword>
<feature type="region of interest" description="Disordered" evidence="1">
    <location>
        <begin position="1"/>
        <end position="23"/>
    </location>
</feature>
<reference evidence="2" key="1">
    <citation type="submission" date="2021-02" db="EMBL/GenBank/DDBJ databases">
        <authorList>
            <person name="Steward A R."/>
        </authorList>
    </citation>
    <scope>NUCLEOTIDE SEQUENCE</scope>
</reference>
<feature type="region of interest" description="Disordered" evidence="1">
    <location>
        <begin position="39"/>
        <end position="66"/>
    </location>
</feature>
<evidence type="ECO:0000256" key="1">
    <source>
        <dbReference type="SAM" id="MobiDB-lite"/>
    </source>
</evidence>
<accession>A0A821SP00</accession>
<protein>
    <submittedName>
        <fullName evidence="2">Uncharacterized protein</fullName>
    </submittedName>
</protein>
<dbReference type="EMBL" id="CAJOBZ010000019">
    <property type="protein sequence ID" value="CAF4858337.1"/>
    <property type="molecule type" value="Genomic_DNA"/>
</dbReference>
<evidence type="ECO:0000313" key="2">
    <source>
        <dbReference type="EMBL" id="CAF4858337.1"/>
    </source>
</evidence>
<comment type="caution">
    <text evidence="2">The sequence shown here is derived from an EMBL/GenBank/DDBJ whole genome shotgun (WGS) entry which is preliminary data.</text>
</comment>
<name>A0A821SP00_9NEOP</name>
<feature type="compositionally biased region" description="Basic and acidic residues" evidence="1">
    <location>
        <begin position="53"/>
        <end position="66"/>
    </location>
</feature>
<sequence length="87" mass="10050">MYIITNTEDRKNENTQNASSSSEEEYYCLKTILISSTPESMQHSFESLTPDIGSREPAEPPPDRPRTNFYFLLLQHLPPRHLLRVGL</sequence>